<dbReference type="InterPro" id="IPR001451">
    <property type="entry name" value="Hexapep"/>
</dbReference>
<accession>A0ABW1L674</accession>
<gene>
    <name evidence="1" type="ORF">ACFPYN_08440</name>
</gene>
<dbReference type="Proteomes" id="UP001596170">
    <property type="component" value="Unassembled WGS sequence"/>
</dbReference>
<dbReference type="RefSeq" id="WP_377733540.1">
    <property type="nucleotide sequence ID" value="NZ_JBHSRI010000009.1"/>
</dbReference>
<evidence type="ECO:0000313" key="2">
    <source>
        <dbReference type="Proteomes" id="UP001596170"/>
    </source>
</evidence>
<dbReference type="Pfam" id="PF00132">
    <property type="entry name" value="Hexapep"/>
    <property type="match status" value="1"/>
</dbReference>
<dbReference type="InterPro" id="IPR050179">
    <property type="entry name" value="Trans_hexapeptide_repeat"/>
</dbReference>
<dbReference type="NCBIfam" id="TIGR03570">
    <property type="entry name" value="NeuD_NnaD"/>
    <property type="match status" value="1"/>
</dbReference>
<protein>
    <submittedName>
        <fullName evidence="1">Acetyltransferase</fullName>
    </submittedName>
</protein>
<dbReference type="PANTHER" id="PTHR43300">
    <property type="entry name" value="ACETYLTRANSFERASE"/>
    <property type="match status" value="1"/>
</dbReference>
<reference evidence="2" key="1">
    <citation type="journal article" date="2019" name="Int. J. Syst. Evol. Microbiol.">
        <title>The Global Catalogue of Microorganisms (GCM) 10K type strain sequencing project: providing services to taxonomists for standard genome sequencing and annotation.</title>
        <authorList>
            <consortium name="The Broad Institute Genomics Platform"/>
            <consortium name="The Broad Institute Genome Sequencing Center for Infectious Disease"/>
            <person name="Wu L."/>
            <person name="Ma J."/>
        </authorList>
    </citation>
    <scope>NUCLEOTIDE SEQUENCE [LARGE SCALE GENOMIC DNA]</scope>
    <source>
        <strain evidence="2">CCUG 54527</strain>
    </source>
</reference>
<dbReference type="CDD" id="cd03360">
    <property type="entry name" value="LbH_AT_putative"/>
    <property type="match status" value="1"/>
</dbReference>
<proteinExistence type="predicted"/>
<keyword evidence="2" id="KW-1185">Reference proteome</keyword>
<dbReference type="InterPro" id="IPR020019">
    <property type="entry name" value="AcTrfase_PglD-like"/>
</dbReference>
<evidence type="ECO:0000313" key="1">
    <source>
        <dbReference type="EMBL" id="MFC6039449.1"/>
    </source>
</evidence>
<dbReference type="EMBL" id="JBHSRI010000009">
    <property type="protein sequence ID" value="MFC6039449.1"/>
    <property type="molecule type" value="Genomic_DNA"/>
</dbReference>
<sequence length="220" mass="24829">MKKVIIFGNRQTAELAHFYFTNDSQYQVVGFTVDAEYIDSDIFCGLPVYEFKDIETRFPVEDVYIFLAITNAQMNRVREAKVEEAKKKGYRLASYISTKATIFENVKLGEHCFILENNTIQPFVEIGNNNILWSGNHIGHHSKIGHNNFITSHVVVSGNTIIGDNCFIGVNSTLRNGITIADKSLIGAGSFINRNTEEEGVYKTNFAEKYHLNSTQIKGM</sequence>
<name>A0ABW1L674_9BACL</name>
<dbReference type="Gene3D" id="2.160.10.10">
    <property type="entry name" value="Hexapeptide repeat proteins"/>
    <property type="match status" value="1"/>
</dbReference>
<dbReference type="PANTHER" id="PTHR43300:SF4">
    <property type="entry name" value="ACYL-[ACYL-CARRIER-PROTEIN]--UDP-N-ACETYLGLUCOSAMINE O-ACYLTRANSFERASE"/>
    <property type="match status" value="1"/>
</dbReference>
<dbReference type="SUPFAM" id="SSF51161">
    <property type="entry name" value="Trimeric LpxA-like enzymes"/>
    <property type="match status" value="1"/>
</dbReference>
<organism evidence="1 2">
    <name type="scientific">Paenisporosarcina macmurdoensis</name>
    <dbReference type="NCBI Taxonomy" id="212659"/>
    <lineage>
        <taxon>Bacteria</taxon>
        <taxon>Bacillati</taxon>
        <taxon>Bacillota</taxon>
        <taxon>Bacilli</taxon>
        <taxon>Bacillales</taxon>
        <taxon>Caryophanaceae</taxon>
        <taxon>Paenisporosarcina</taxon>
    </lineage>
</organism>
<dbReference type="Pfam" id="PF14602">
    <property type="entry name" value="Hexapep_2"/>
    <property type="match status" value="1"/>
</dbReference>
<comment type="caution">
    <text evidence="1">The sequence shown here is derived from an EMBL/GenBank/DDBJ whole genome shotgun (WGS) entry which is preliminary data.</text>
</comment>
<dbReference type="InterPro" id="IPR011004">
    <property type="entry name" value="Trimer_LpxA-like_sf"/>
</dbReference>